<dbReference type="STRING" id="497964.CfE428DRAFT_4646"/>
<dbReference type="Gene3D" id="3.40.50.2300">
    <property type="match status" value="1"/>
</dbReference>
<dbReference type="Pfam" id="PF00072">
    <property type="entry name" value="Response_reg"/>
    <property type="match status" value="1"/>
</dbReference>
<keyword evidence="1 2" id="KW-0597">Phosphoprotein</keyword>
<dbReference type="PANTHER" id="PTHR44591:SF23">
    <property type="entry name" value="CHEY SUBFAMILY"/>
    <property type="match status" value="1"/>
</dbReference>
<dbReference type="SMART" id="SM00448">
    <property type="entry name" value="REC"/>
    <property type="match status" value="1"/>
</dbReference>
<name>B4D6V6_9BACT</name>
<dbReference type="eggNOG" id="COG0784">
    <property type="taxonomic scope" value="Bacteria"/>
</dbReference>
<dbReference type="InterPro" id="IPR001789">
    <property type="entry name" value="Sig_transdc_resp-reg_receiver"/>
</dbReference>
<reference evidence="4 5" key="1">
    <citation type="journal article" date="2011" name="J. Bacteriol.">
        <title>Genome sequence of Chthoniobacter flavus Ellin428, an aerobic heterotrophic soil bacterium.</title>
        <authorList>
            <person name="Kant R."/>
            <person name="van Passel M.W."/>
            <person name="Palva A."/>
            <person name="Lucas S."/>
            <person name="Lapidus A."/>
            <person name="Glavina Del Rio T."/>
            <person name="Dalin E."/>
            <person name="Tice H."/>
            <person name="Bruce D."/>
            <person name="Goodwin L."/>
            <person name="Pitluck S."/>
            <person name="Larimer F.W."/>
            <person name="Land M.L."/>
            <person name="Hauser L."/>
            <person name="Sangwan P."/>
            <person name="de Vos W.M."/>
            <person name="Janssen P.H."/>
            <person name="Smidt H."/>
        </authorList>
    </citation>
    <scope>NUCLEOTIDE SEQUENCE [LARGE SCALE GENOMIC DNA]</scope>
    <source>
        <strain evidence="4 5">Ellin428</strain>
    </source>
</reference>
<gene>
    <name evidence="4" type="ORF">CfE428DRAFT_4646</name>
</gene>
<evidence type="ECO:0000256" key="2">
    <source>
        <dbReference type="PROSITE-ProRule" id="PRU00169"/>
    </source>
</evidence>
<evidence type="ECO:0000259" key="3">
    <source>
        <dbReference type="PROSITE" id="PS50110"/>
    </source>
</evidence>
<dbReference type="EMBL" id="ABVL01000016">
    <property type="protein sequence ID" value="EDY17907.1"/>
    <property type="molecule type" value="Genomic_DNA"/>
</dbReference>
<dbReference type="SUPFAM" id="SSF52172">
    <property type="entry name" value="CheY-like"/>
    <property type="match status" value="1"/>
</dbReference>
<dbReference type="Proteomes" id="UP000005824">
    <property type="component" value="Unassembled WGS sequence"/>
</dbReference>
<feature type="domain" description="Response regulatory" evidence="3">
    <location>
        <begin position="2"/>
        <end position="118"/>
    </location>
</feature>
<accession>B4D6V6</accession>
<dbReference type="InParanoid" id="B4D6V6"/>
<evidence type="ECO:0000256" key="1">
    <source>
        <dbReference type="ARBA" id="ARBA00022553"/>
    </source>
</evidence>
<dbReference type="PANTHER" id="PTHR44591">
    <property type="entry name" value="STRESS RESPONSE REGULATOR PROTEIN 1"/>
    <property type="match status" value="1"/>
</dbReference>
<dbReference type="RefSeq" id="WP_006981967.1">
    <property type="nucleotide sequence ID" value="NZ_ABVL01000016.1"/>
</dbReference>
<proteinExistence type="predicted"/>
<evidence type="ECO:0000313" key="5">
    <source>
        <dbReference type="Proteomes" id="UP000005824"/>
    </source>
</evidence>
<dbReference type="AlphaFoldDB" id="B4D6V6"/>
<dbReference type="PROSITE" id="PS50110">
    <property type="entry name" value="RESPONSE_REGULATORY"/>
    <property type="match status" value="1"/>
</dbReference>
<organism evidence="4 5">
    <name type="scientific">Chthoniobacter flavus Ellin428</name>
    <dbReference type="NCBI Taxonomy" id="497964"/>
    <lineage>
        <taxon>Bacteria</taxon>
        <taxon>Pseudomonadati</taxon>
        <taxon>Verrucomicrobiota</taxon>
        <taxon>Spartobacteria</taxon>
        <taxon>Chthoniobacterales</taxon>
        <taxon>Chthoniobacteraceae</taxon>
        <taxon>Chthoniobacter</taxon>
    </lineage>
</organism>
<dbReference type="GO" id="GO:0000160">
    <property type="term" value="P:phosphorelay signal transduction system"/>
    <property type="evidence" value="ECO:0007669"/>
    <property type="project" value="InterPro"/>
</dbReference>
<evidence type="ECO:0000313" key="4">
    <source>
        <dbReference type="EMBL" id="EDY17907.1"/>
    </source>
</evidence>
<comment type="caution">
    <text evidence="4">The sequence shown here is derived from an EMBL/GenBank/DDBJ whole genome shotgun (WGS) entry which is preliminary data.</text>
</comment>
<dbReference type="InterPro" id="IPR011006">
    <property type="entry name" value="CheY-like_superfamily"/>
</dbReference>
<keyword evidence="5" id="KW-1185">Reference proteome</keyword>
<feature type="modified residue" description="4-aspartylphosphate" evidence="2">
    <location>
        <position position="51"/>
    </location>
</feature>
<dbReference type="InterPro" id="IPR050595">
    <property type="entry name" value="Bact_response_regulator"/>
</dbReference>
<sequence length="129" mass="13791">MKILVIEDDPTSLKLASEVLHAGGHVVMLATSADQAILSIKAVKPDVILLDLRLPGIQGAGVARQCREGTETHDIPIIAVTAFSDDYGKEQAMKAGCDAYIVKPINTRTLLRQIEEVVAAKARQTQTGS</sequence>
<protein>
    <submittedName>
        <fullName evidence="4">Response regulator receiver protein</fullName>
    </submittedName>
</protein>